<evidence type="ECO:0000313" key="2">
    <source>
        <dbReference type="Proteomes" id="UP000296216"/>
    </source>
</evidence>
<dbReference type="EMBL" id="CP038631">
    <property type="protein sequence ID" value="QCC44584.1"/>
    <property type="molecule type" value="Genomic_DNA"/>
</dbReference>
<dbReference type="AlphaFoldDB" id="A0A4D6GS56"/>
<accession>A0A4D6GS56</accession>
<organism evidence="1 2">
    <name type="scientific">Halobacterium salinarum (strain ATCC 33171 / DSM 3754 / JCM 8978 / NBRC 102687 / NCIMB 764 / 91-R6)</name>
    <dbReference type="NCBI Taxonomy" id="2597657"/>
    <lineage>
        <taxon>Archaea</taxon>
        <taxon>Methanobacteriati</taxon>
        <taxon>Methanobacteriota</taxon>
        <taxon>Stenosarchaea group</taxon>
        <taxon>Halobacteria</taxon>
        <taxon>Halobacteriales</taxon>
        <taxon>Halobacteriaceae</taxon>
        <taxon>Halobacterium</taxon>
    </lineage>
</organism>
<sequence length="75" mass="8458">MDVLADSWTDQKRVIIPLLAIILGRVREQLQADNDAATNAAQQTIKQTILREAFEYDLDESEVRIAVDAAIQFLD</sequence>
<gene>
    <name evidence="1" type="ORF">HBSAL_04340</name>
</gene>
<proteinExistence type="predicted"/>
<name>A0A4D6GS56_HALS9</name>
<dbReference type="Proteomes" id="UP000296216">
    <property type="component" value="Chromosome"/>
</dbReference>
<reference evidence="1 2" key="1">
    <citation type="journal article" date="2019" name="Microbiol. Resour. Announc.">
        <title>The Genome Sequence of the Halobacterium salinarum Type Strain Is Closely Related to That of Laboratory Strains NRC-1 and R1.</title>
        <authorList>
            <person name="Pfeiffer F."/>
            <person name="Marchfelder A."/>
            <person name="Habermann B."/>
            <person name="Dyall-Smith M.L."/>
        </authorList>
    </citation>
    <scope>NUCLEOTIDE SEQUENCE [LARGE SCALE GENOMIC DNA]</scope>
    <source>
        <strain evidence="2">ATCC 33171 / DSM 3754 / JCM 8978 / NBRC 102687 / NCIMB 764 / 91-R6</strain>
    </source>
</reference>
<evidence type="ECO:0000313" key="1">
    <source>
        <dbReference type="EMBL" id="QCC44584.1"/>
    </source>
</evidence>
<dbReference type="GeneID" id="39854736"/>
<dbReference type="RefSeq" id="WP_136361171.1">
    <property type="nucleotide sequence ID" value="NZ_VRYN01000023.1"/>
</dbReference>
<protein>
    <submittedName>
        <fullName evidence="1">Uncharacterized protein</fullName>
    </submittedName>
</protein>